<dbReference type="SUPFAM" id="SSF52374">
    <property type="entry name" value="Nucleotidylyl transferase"/>
    <property type="match status" value="1"/>
</dbReference>
<feature type="short sequence motif" description="'KMSKS' region" evidence="7">
    <location>
        <begin position="232"/>
        <end position="236"/>
    </location>
</feature>
<proteinExistence type="inferred from homology"/>
<evidence type="ECO:0000256" key="8">
    <source>
        <dbReference type="PROSITE-ProRule" id="PRU00182"/>
    </source>
</evidence>
<dbReference type="InterPro" id="IPR002307">
    <property type="entry name" value="Tyr-tRNA-ligase"/>
</dbReference>
<dbReference type="Pfam" id="PF00579">
    <property type="entry name" value="tRNA-synt_1b"/>
    <property type="match status" value="1"/>
</dbReference>
<evidence type="ECO:0000256" key="7">
    <source>
        <dbReference type="HAMAP-Rule" id="MF_02006"/>
    </source>
</evidence>
<keyword evidence="1 7" id="KW-0436">Ligase</keyword>
<evidence type="ECO:0000256" key="2">
    <source>
        <dbReference type="ARBA" id="ARBA00022741"/>
    </source>
</evidence>
<keyword evidence="5 7" id="KW-0030">Aminoacyl-tRNA synthetase</keyword>
<feature type="binding site" evidence="7">
    <location>
        <position position="35"/>
    </location>
    <ligand>
        <name>L-tyrosine</name>
        <dbReference type="ChEBI" id="CHEBI:58315"/>
    </ligand>
</feature>
<comment type="caution">
    <text evidence="9">The sequence shown here is derived from an EMBL/GenBank/DDBJ whole genome shotgun (WGS) entry which is preliminary data.</text>
</comment>
<dbReference type="InterPro" id="IPR002305">
    <property type="entry name" value="aa-tRNA-synth_Ic"/>
</dbReference>
<keyword evidence="7" id="KW-0963">Cytoplasm</keyword>
<dbReference type="SUPFAM" id="SSF55174">
    <property type="entry name" value="Alpha-L RNA-binding motif"/>
    <property type="match status" value="1"/>
</dbReference>
<dbReference type="Proteomes" id="UP001518989">
    <property type="component" value="Unassembled WGS sequence"/>
</dbReference>
<evidence type="ECO:0000256" key="1">
    <source>
        <dbReference type="ARBA" id="ARBA00022598"/>
    </source>
</evidence>
<dbReference type="InterPro" id="IPR024107">
    <property type="entry name" value="Tyr-tRNA-ligase_bac_1"/>
</dbReference>
<keyword evidence="2 7" id="KW-0547">Nucleotide-binding</keyword>
<comment type="similarity">
    <text evidence="7">Belongs to the class-I aminoacyl-tRNA synthetase family. TyrS type 1 subfamily.</text>
</comment>
<accession>A0ABS3KQ46</accession>
<keyword evidence="10" id="KW-1185">Reference proteome</keyword>
<dbReference type="PRINTS" id="PR01040">
    <property type="entry name" value="TRNASYNTHTYR"/>
</dbReference>
<reference evidence="9 10" key="1">
    <citation type="submission" date="2020-09" db="EMBL/GenBank/DDBJ databases">
        <title>Roseomonas.</title>
        <authorList>
            <person name="Zhu W."/>
        </authorList>
    </citation>
    <scope>NUCLEOTIDE SEQUENCE [LARGE SCALE GENOMIC DNA]</scope>
    <source>
        <strain evidence="9 10">573</strain>
    </source>
</reference>
<feature type="short sequence motif" description="'HIGH' region" evidence="7">
    <location>
        <begin position="40"/>
        <end position="49"/>
    </location>
</feature>
<keyword evidence="4 7" id="KW-0648">Protein biosynthesis</keyword>
<dbReference type="Gene3D" id="3.40.50.620">
    <property type="entry name" value="HUPs"/>
    <property type="match status" value="1"/>
</dbReference>
<dbReference type="InterPro" id="IPR036986">
    <property type="entry name" value="S4_RNA-bd_sf"/>
</dbReference>
<comment type="catalytic activity">
    <reaction evidence="6 7">
        <text>tRNA(Tyr) + L-tyrosine + ATP = L-tyrosyl-tRNA(Tyr) + AMP + diphosphate + H(+)</text>
        <dbReference type="Rhea" id="RHEA:10220"/>
        <dbReference type="Rhea" id="RHEA-COMP:9706"/>
        <dbReference type="Rhea" id="RHEA-COMP:9707"/>
        <dbReference type="ChEBI" id="CHEBI:15378"/>
        <dbReference type="ChEBI" id="CHEBI:30616"/>
        <dbReference type="ChEBI" id="CHEBI:33019"/>
        <dbReference type="ChEBI" id="CHEBI:58315"/>
        <dbReference type="ChEBI" id="CHEBI:78442"/>
        <dbReference type="ChEBI" id="CHEBI:78536"/>
        <dbReference type="ChEBI" id="CHEBI:456215"/>
        <dbReference type="EC" id="6.1.1.1"/>
    </reaction>
</comment>
<dbReference type="CDD" id="cd00165">
    <property type="entry name" value="S4"/>
    <property type="match status" value="1"/>
</dbReference>
<dbReference type="Gene3D" id="3.10.290.10">
    <property type="entry name" value="RNA-binding S4 domain"/>
    <property type="match status" value="1"/>
</dbReference>
<gene>
    <name evidence="7" type="primary">tyrS</name>
    <name evidence="9" type="ORF">IAI61_11030</name>
</gene>
<dbReference type="PROSITE" id="PS50889">
    <property type="entry name" value="S4"/>
    <property type="match status" value="1"/>
</dbReference>
<dbReference type="EMBL" id="JACTNG010000005">
    <property type="protein sequence ID" value="MBO1079564.1"/>
    <property type="molecule type" value="Genomic_DNA"/>
</dbReference>
<feature type="binding site" evidence="7">
    <location>
        <position position="235"/>
    </location>
    <ligand>
        <name>ATP</name>
        <dbReference type="ChEBI" id="CHEBI:30616"/>
    </ligand>
</feature>
<dbReference type="PANTHER" id="PTHR11766:SF0">
    <property type="entry name" value="TYROSINE--TRNA LIGASE, MITOCHONDRIAL"/>
    <property type="match status" value="1"/>
</dbReference>
<dbReference type="NCBIfam" id="TIGR00234">
    <property type="entry name" value="tyrS"/>
    <property type="match status" value="1"/>
</dbReference>
<dbReference type="CDD" id="cd00805">
    <property type="entry name" value="TyrRS_core"/>
    <property type="match status" value="1"/>
</dbReference>
<organism evidence="9 10">
    <name type="scientific">Roseomonas haemaphysalidis</name>
    <dbReference type="NCBI Taxonomy" id="2768162"/>
    <lineage>
        <taxon>Bacteria</taxon>
        <taxon>Pseudomonadati</taxon>
        <taxon>Pseudomonadota</taxon>
        <taxon>Alphaproteobacteria</taxon>
        <taxon>Acetobacterales</taxon>
        <taxon>Roseomonadaceae</taxon>
        <taxon>Roseomonas</taxon>
    </lineage>
</organism>
<name>A0ABS3KQ46_9PROT</name>
<feature type="binding site" evidence="7">
    <location>
        <position position="172"/>
    </location>
    <ligand>
        <name>L-tyrosine</name>
        <dbReference type="ChEBI" id="CHEBI:58315"/>
    </ligand>
</feature>
<comment type="subunit">
    <text evidence="7">Homodimer.</text>
</comment>
<dbReference type="InterPro" id="IPR014729">
    <property type="entry name" value="Rossmann-like_a/b/a_fold"/>
</dbReference>
<evidence type="ECO:0000256" key="6">
    <source>
        <dbReference type="ARBA" id="ARBA00048248"/>
    </source>
</evidence>
<protein>
    <recommendedName>
        <fullName evidence="7">Tyrosine--tRNA ligase</fullName>
        <ecNumber evidence="7">6.1.1.1</ecNumber>
    </recommendedName>
    <alternativeName>
        <fullName evidence="7">Tyrosyl-tRNA synthetase</fullName>
        <shortName evidence="7">TyrRS</shortName>
    </alternativeName>
</protein>
<dbReference type="PANTHER" id="PTHR11766">
    <property type="entry name" value="TYROSYL-TRNA SYNTHETASE"/>
    <property type="match status" value="1"/>
</dbReference>
<keyword evidence="3 7" id="KW-0067">ATP-binding</keyword>
<dbReference type="Gene3D" id="1.10.240.10">
    <property type="entry name" value="Tyrosyl-Transfer RNA Synthetase"/>
    <property type="match status" value="1"/>
</dbReference>
<evidence type="ECO:0000256" key="4">
    <source>
        <dbReference type="ARBA" id="ARBA00022917"/>
    </source>
</evidence>
<dbReference type="InterPro" id="IPR024088">
    <property type="entry name" value="Tyr-tRNA-ligase_bac-type"/>
</dbReference>
<evidence type="ECO:0000256" key="3">
    <source>
        <dbReference type="ARBA" id="ARBA00022840"/>
    </source>
</evidence>
<comment type="function">
    <text evidence="7">Catalyzes the attachment of tyrosine to tRNA(Tyr) in a two-step reaction: tyrosine is first activated by ATP to form Tyr-AMP and then transferred to the acceptor end of tRNA(Tyr).</text>
</comment>
<evidence type="ECO:0000313" key="10">
    <source>
        <dbReference type="Proteomes" id="UP001518989"/>
    </source>
</evidence>
<dbReference type="RefSeq" id="WP_207417215.1">
    <property type="nucleotide sequence ID" value="NZ_CP061177.1"/>
</dbReference>
<sequence length="408" mass="44996">MDDFLQTVRQRGFIHQVTDEAALTARLKQGPLPGYIGFDCTADSLHVGSLMQIMLLRWMQKTGHKPVVLMGGGTTRIGDPSFRDDARPLLTDERIEENKAGIRKVFTPFLKFGDGATDAVMLDNAAWLDRLEYIPFLRDVGRHFSVNRMLTLDSVRIRLEREQSLSFLEFNYMLLQSYDFLELQRRHGVGLQMGGSDQWGNIIMGVELNRRADAAEVFGVTTPLLTTASGTKMGKTASGAVWLNAERLSPYDYWQFWRNTEDADVGRFLGLFTELPMDEVRRLAALGGAEINEAKKVLATEATALLHGRDNATQAAETARRAFEEGQAAESLPGIEAVLPAAVIDLAVQAGFAASKGEARRLIRQNGLRLNDAAVSDEAHAVTEADLRDGAAKLSAGRKRHVLVRPAG</sequence>
<evidence type="ECO:0000313" key="9">
    <source>
        <dbReference type="EMBL" id="MBO1079564.1"/>
    </source>
</evidence>
<evidence type="ECO:0000256" key="5">
    <source>
        <dbReference type="ARBA" id="ARBA00023146"/>
    </source>
</evidence>
<feature type="binding site" evidence="7">
    <location>
        <position position="176"/>
    </location>
    <ligand>
        <name>L-tyrosine</name>
        <dbReference type="ChEBI" id="CHEBI:58315"/>
    </ligand>
</feature>
<dbReference type="GO" id="GO:0004831">
    <property type="term" value="F:tyrosine-tRNA ligase activity"/>
    <property type="evidence" value="ECO:0007669"/>
    <property type="project" value="UniProtKB-EC"/>
</dbReference>
<dbReference type="EC" id="6.1.1.1" evidence="7"/>
<keyword evidence="8" id="KW-0694">RNA-binding</keyword>
<dbReference type="HAMAP" id="MF_02006">
    <property type="entry name" value="Tyr_tRNA_synth_type1"/>
    <property type="match status" value="1"/>
</dbReference>
<comment type="subcellular location">
    <subcellularLocation>
        <location evidence="7">Cytoplasm</location>
    </subcellularLocation>
</comment>